<keyword evidence="2" id="KW-1185">Reference proteome</keyword>
<comment type="caution">
    <text evidence="1">The sequence shown here is derived from an EMBL/GenBank/DDBJ whole genome shotgun (WGS) entry which is preliminary data.</text>
</comment>
<accession>A0A6M7TQY9</accession>
<proteinExistence type="predicted"/>
<protein>
    <submittedName>
        <fullName evidence="1">Uncharacterized protein</fullName>
    </submittedName>
</protein>
<dbReference type="Proteomes" id="UP000275530">
    <property type="component" value="Unassembled WGS sequence"/>
</dbReference>
<dbReference type="AlphaFoldDB" id="A0A6M7TQY9"/>
<gene>
    <name evidence="1" type="ORF">D3242_28890</name>
</gene>
<organism evidence="1 2">
    <name type="scientific">Mesorhizobium jarvisii</name>
    <dbReference type="NCBI Taxonomy" id="1777867"/>
    <lineage>
        <taxon>Bacteria</taxon>
        <taxon>Pseudomonadati</taxon>
        <taxon>Pseudomonadota</taxon>
        <taxon>Alphaproteobacteria</taxon>
        <taxon>Hyphomicrobiales</taxon>
        <taxon>Phyllobacteriaceae</taxon>
        <taxon>Mesorhizobium</taxon>
    </lineage>
</organism>
<evidence type="ECO:0000313" key="1">
    <source>
        <dbReference type="EMBL" id="RJT29302.1"/>
    </source>
</evidence>
<reference evidence="1 2" key="1">
    <citation type="submission" date="2018-09" db="EMBL/GenBank/DDBJ databases">
        <title>Mesorhizobium carmichaelinearum sp. nov. isolated from Carmichaelinea spp. root nodules in New Zealand.</title>
        <authorList>
            <person name="De Meyer S.E."/>
        </authorList>
    </citation>
    <scope>NUCLEOTIDE SEQUENCE [LARGE SCALE GENOMIC DNA]</scope>
    <source>
        <strain evidence="1 2">LMG 28313</strain>
    </source>
</reference>
<name>A0A6M7TQY9_9HYPH</name>
<sequence length="127" mass="14077">MDSERLTVRSAFQRGWQVVENNRAIETFDSKAEAFNFVHTRDARVQLTWGRTAISGKVLHYDFGATYGDTSVGRIMKEIHGPSAGTWSWTCYDGGARGRSDTKDEAAAAVEVAYTRRVVGADLARKS</sequence>
<dbReference type="EMBL" id="QZXA01000015">
    <property type="protein sequence ID" value="RJT29302.1"/>
    <property type="molecule type" value="Genomic_DNA"/>
</dbReference>
<evidence type="ECO:0000313" key="2">
    <source>
        <dbReference type="Proteomes" id="UP000275530"/>
    </source>
</evidence>
<dbReference type="RefSeq" id="WP_064982008.1">
    <property type="nucleotide sequence ID" value="NZ_CP033508.1"/>
</dbReference>